<dbReference type="GO" id="GO:0003677">
    <property type="term" value="F:DNA binding"/>
    <property type="evidence" value="ECO:0007669"/>
    <property type="project" value="InterPro"/>
</dbReference>
<dbReference type="InterPro" id="IPR012337">
    <property type="entry name" value="RNaseH-like_sf"/>
</dbReference>
<dbReference type="RefSeq" id="WP_051418741.1">
    <property type="nucleotide sequence ID" value="NZ_ADVE02000001.1"/>
</dbReference>
<dbReference type="NCBIfam" id="NF033590">
    <property type="entry name" value="transpos_IS4_3"/>
    <property type="match status" value="1"/>
</dbReference>
<evidence type="ECO:0000313" key="3">
    <source>
        <dbReference type="Proteomes" id="UP000230709"/>
    </source>
</evidence>
<dbReference type="GO" id="GO:0004803">
    <property type="term" value="F:transposase activity"/>
    <property type="evidence" value="ECO:0007669"/>
    <property type="project" value="InterPro"/>
</dbReference>
<evidence type="ECO:0000259" key="1">
    <source>
        <dbReference type="Pfam" id="PF01609"/>
    </source>
</evidence>
<dbReference type="KEGG" id="mtw:CQW49_08385"/>
<feature type="domain" description="Transposase IS4-like" evidence="1">
    <location>
        <begin position="261"/>
        <end position="330"/>
    </location>
</feature>
<dbReference type="Gene3D" id="3.90.350.10">
    <property type="entry name" value="Transposase Inhibitor Protein From Tn5, Chain A, domain 1"/>
    <property type="match status" value="1"/>
</dbReference>
<organism evidence="2 3">
    <name type="scientific">Methylosinus trichosporium (strain ATCC 35070 / NCIMB 11131 / UNIQEM 75 / OB3b)</name>
    <dbReference type="NCBI Taxonomy" id="595536"/>
    <lineage>
        <taxon>Bacteria</taxon>
        <taxon>Pseudomonadati</taxon>
        <taxon>Pseudomonadota</taxon>
        <taxon>Alphaproteobacteria</taxon>
        <taxon>Hyphomicrobiales</taxon>
        <taxon>Methylocystaceae</taxon>
        <taxon>Methylosinus</taxon>
    </lineage>
</organism>
<evidence type="ECO:0000313" key="2">
    <source>
        <dbReference type="EMBL" id="ATQ67902.1"/>
    </source>
</evidence>
<gene>
    <name evidence="2" type="ORF">CQW49_08385</name>
</gene>
<dbReference type="Gene3D" id="1.10.740.10">
    <property type="entry name" value="Transferase Inhibitor Protein From Tn5, Chain"/>
    <property type="match status" value="1"/>
</dbReference>
<protein>
    <submittedName>
        <fullName evidence="2">Transposase</fullName>
    </submittedName>
</protein>
<dbReference type="Proteomes" id="UP000230709">
    <property type="component" value="Chromosome"/>
</dbReference>
<dbReference type="STRING" id="595536.GCA_000178815_03475"/>
<proteinExistence type="predicted"/>
<dbReference type="Pfam" id="PF01609">
    <property type="entry name" value="DDE_Tnp_1"/>
    <property type="match status" value="1"/>
</dbReference>
<dbReference type="InterPro" id="IPR054836">
    <property type="entry name" value="Tn5_transposase"/>
</dbReference>
<accession>A0A2D2CYT9</accession>
<dbReference type="AlphaFoldDB" id="A0A2D2CYT9"/>
<dbReference type="SUPFAM" id="SSF53098">
    <property type="entry name" value="Ribonuclease H-like"/>
    <property type="match status" value="1"/>
</dbReference>
<dbReference type="PANTHER" id="PTHR37319">
    <property type="entry name" value="TRANSPOSASE"/>
    <property type="match status" value="1"/>
</dbReference>
<dbReference type="InterPro" id="IPR014737">
    <property type="entry name" value="Transposase_Tn5-like_C"/>
</dbReference>
<dbReference type="GO" id="GO:0006313">
    <property type="term" value="P:DNA transposition"/>
    <property type="evidence" value="ECO:0007669"/>
    <property type="project" value="InterPro"/>
</dbReference>
<dbReference type="PANTHER" id="PTHR37319:SF1">
    <property type="entry name" value="TRANSPOSASE TN5 DIMERISATION DOMAIN-CONTAINING PROTEIN"/>
    <property type="match status" value="1"/>
</dbReference>
<name>A0A2D2CYT9_METT3</name>
<keyword evidence="3" id="KW-1185">Reference proteome</keyword>
<reference evidence="3" key="1">
    <citation type="submission" date="2017-10" db="EMBL/GenBank/DDBJ databases">
        <title>Completed PacBio SMRT sequence of Methylosinus trichosporium OB3b reveals presence of a third large plasmid.</title>
        <authorList>
            <person name="Charles T.C."/>
            <person name="Lynch M.D.J."/>
            <person name="Heil J.R."/>
            <person name="Cheng J."/>
        </authorList>
    </citation>
    <scope>NUCLEOTIDE SEQUENCE [LARGE SCALE GENOMIC DNA]</scope>
    <source>
        <strain evidence="3">OB3b</strain>
    </source>
</reference>
<dbReference type="EMBL" id="CP023737">
    <property type="protein sequence ID" value="ATQ67902.1"/>
    <property type="molecule type" value="Genomic_DNA"/>
</dbReference>
<dbReference type="InterPro" id="IPR047768">
    <property type="entry name" value="Tn5p-like"/>
</dbReference>
<sequence>MGFGVGDIRVERSGDWLMEQIAATGSLTLRKVGASRSGEMRAHRFLSSGFASVEAIMETLGARTAERCAGRRVVAAQDTSEINFAGRSAKRRGLGPAGNGCDPGFFIHPVLAIDADDEAVVGLVDARIWTRPQTKAPARRGRAFEDKESARWLEGCASAAEQLGAAAEVTVVGDRESDIFQLFARRPEGVHLVVRAAQDRRIEGGSLFEAAAAAAPLTTTMTKVAPRGPGDKGRLARVELRAVRVRLLAPASLSAKEKTGAPAVELTLVEAREIEPPEGVASLLWRLLTTHAAETAEQAREIVRCYRLRWRIEQLFRTLESDGLALEDSQIVDAERLMRLSAVALGAAARIIQLVDARDGGPRSCGDVVDEALVEPLEAIGKTLEGKTERQKNPHEKGSLAWLAWITARLGGWNCYYKPPGPKTMRDGWNRLASMLAGYAIATAKAFP</sequence>
<dbReference type="InterPro" id="IPR002559">
    <property type="entry name" value="Transposase_11"/>
</dbReference>